<reference evidence="1 2" key="1">
    <citation type="submission" date="2024-07" db="EMBL/GenBank/DDBJ databases">
        <title>Uliginosibacterium flavum JJ3220;KACC:17644.</title>
        <authorList>
            <person name="Kim M.K."/>
        </authorList>
    </citation>
    <scope>NUCLEOTIDE SEQUENCE [LARGE SCALE GENOMIC DNA]</scope>
    <source>
        <strain evidence="1 2">KACC:17644</strain>
    </source>
</reference>
<evidence type="ECO:0000313" key="1">
    <source>
        <dbReference type="EMBL" id="MET7014315.1"/>
    </source>
</evidence>
<dbReference type="RefSeq" id="WP_354600777.1">
    <property type="nucleotide sequence ID" value="NZ_JBEWZI010000008.1"/>
</dbReference>
<dbReference type="Proteomes" id="UP001549691">
    <property type="component" value="Unassembled WGS sequence"/>
</dbReference>
<comment type="caution">
    <text evidence="1">The sequence shown here is derived from an EMBL/GenBank/DDBJ whole genome shotgun (WGS) entry which is preliminary data.</text>
</comment>
<name>A0ABV2TK61_9RHOO</name>
<dbReference type="EMBL" id="JBEWZI010000008">
    <property type="protein sequence ID" value="MET7014315.1"/>
    <property type="molecule type" value="Genomic_DNA"/>
</dbReference>
<protein>
    <submittedName>
        <fullName evidence="1">Uncharacterized protein</fullName>
    </submittedName>
</protein>
<gene>
    <name evidence="1" type="ORF">ABXR19_08940</name>
</gene>
<accession>A0ABV2TK61</accession>
<organism evidence="1 2">
    <name type="scientific">Uliginosibacterium flavum</name>
    <dbReference type="NCBI Taxonomy" id="1396831"/>
    <lineage>
        <taxon>Bacteria</taxon>
        <taxon>Pseudomonadati</taxon>
        <taxon>Pseudomonadota</taxon>
        <taxon>Betaproteobacteria</taxon>
        <taxon>Rhodocyclales</taxon>
        <taxon>Zoogloeaceae</taxon>
        <taxon>Uliginosibacterium</taxon>
    </lineage>
</organism>
<proteinExistence type="predicted"/>
<keyword evidence="2" id="KW-1185">Reference proteome</keyword>
<evidence type="ECO:0000313" key="2">
    <source>
        <dbReference type="Proteomes" id="UP001549691"/>
    </source>
</evidence>
<sequence length="69" mass="7471">MQNAITSDIVSLPVAARLLGKTLEALRAAARRRTLTVPIVAISTRHRGIRKADLERVLGRALNAAELTI</sequence>